<evidence type="ECO:0000313" key="1">
    <source>
        <dbReference type="EMBL" id="RJF89329.1"/>
    </source>
</evidence>
<dbReference type="AlphaFoldDB" id="A0A418WHG5"/>
<gene>
    <name evidence="1" type="ORF">D3874_22080</name>
</gene>
<dbReference type="InterPro" id="IPR036322">
    <property type="entry name" value="WD40_repeat_dom_sf"/>
</dbReference>
<proteinExistence type="predicted"/>
<protein>
    <submittedName>
        <fullName evidence="1">Uncharacterized protein</fullName>
    </submittedName>
</protein>
<name>A0A418WHG5_9PROT</name>
<comment type="caution">
    <text evidence="1">The sequence shown here is derived from an EMBL/GenBank/DDBJ whole genome shotgun (WGS) entry which is preliminary data.</text>
</comment>
<dbReference type="Gene3D" id="2.130.10.10">
    <property type="entry name" value="YVTN repeat-like/Quinoprotein amine dehydrogenase"/>
    <property type="match status" value="1"/>
</dbReference>
<accession>A0A418WHG5</accession>
<dbReference type="Proteomes" id="UP000284605">
    <property type="component" value="Unassembled WGS sequence"/>
</dbReference>
<dbReference type="SUPFAM" id="SSF50978">
    <property type="entry name" value="WD40 repeat-like"/>
    <property type="match status" value="1"/>
</dbReference>
<sequence>MDTATGTIVADIFAKGPVSHVIAYSAGGDAVLRPRQSIDELPSPDTDMFSIRDGDTLEITGAIPGPLPPVIESYRNSAAELALSADGLTGLAQPSGYSHYFSSIDMQTLSVRSKFELYGTGGETSLALSRTGKTLAIGSYFTIQLCDVQAATCSGKVRAFPATVSAIALTSDDQYLVAGIHSTSNGSDHTLTREQLEAEEYHKIKIFDVPSLTKRGEINIKLLAGNYFAVHPKLPLLAVAAVDRVLLIDIRTATVVQTIVEGSRSMMAVTVAFSLRGDCLAAGFAKRIAIYCIKT</sequence>
<reference evidence="1 2" key="1">
    <citation type="submission" date="2018-09" db="EMBL/GenBank/DDBJ databases">
        <authorList>
            <person name="Zhu H."/>
        </authorList>
    </citation>
    <scope>NUCLEOTIDE SEQUENCE [LARGE SCALE GENOMIC DNA]</scope>
    <source>
        <strain evidence="1 2">K1W22B-8</strain>
    </source>
</reference>
<dbReference type="EMBL" id="QYUK01000011">
    <property type="protein sequence ID" value="RJF89329.1"/>
    <property type="molecule type" value="Genomic_DNA"/>
</dbReference>
<keyword evidence="2" id="KW-1185">Reference proteome</keyword>
<dbReference type="InterPro" id="IPR015943">
    <property type="entry name" value="WD40/YVTN_repeat-like_dom_sf"/>
</dbReference>
<evidence type="ECO:0000313" key="2">
    <source>
        <dbReference type="Proteomes" id="UP000284605"/>
    </source>
</evidence>
<organism evidence="1 2">
    <name type="scientific">Oleomonas cavernae</name>
    <dbReference type="NCBI Taxonomy" id="2320859"/>
    <lineage>
        <taxon>Bacteria</taxon>
        <taxon>Pseudomonadati</taxon>
        <taxon>Pseudomonadota</taxon>
        <taxon>Alphaproteobacteria</taxon>
        <taxon>Acetobacterales</taxon>
        <taxon>Acetobacteraceae</taxon>
        <taxon>Oleomonas</taxon>
    </lineage>
</organism>